<evidence type="ECO:0000313" key="8">
    <source>
        <dbReference type="EMBL" id="PLT30902.1"/>
    </source>
</evidence>
<evidence type="ECO:0000256" key="6">
    <source>
        <dbReference type="ARBA" id="ARBA00023316"/>
    </source>
</evidence>
<proteinExistence type="inferred from homology"/>
<evidence type="ECO:0000256" key="4">
    <source>
        <dbReference type="ARBA" id="ARBA00023136"/>
    </source>
</evidence>
<dbReference type="Gene3D" id="3.30.160.60">
    <property type="entry name" value="Classic Zinc Finger"/>
    <property type="match status" value="1"/>
</dbReference>
<dbReference type="Proteomes" id="UP000234748">
    <property type="component" value="Unassembled WGS sequence"/>
</dbReference>
<dbReference type="HAMAP" id="MF_02065">
    <property type="entry name" value="MltG"/>
    <property type="match status" value="1"/>
</dbReference>
<dbReference type="PANTHER" id="PTHR30518:SF2">
    <property type="entry name" value="ENDOLYTIC MUREIN TRANSGLYCOSYLASE"/>
    <property type="match status" value="1"/>
</dbReference>
<evidence type="ECO:0000313" key="9">
    <source>
        <dbReference type="Proteomes" id="UP000234748"/>
    </source>
</evidence>
<dbReference type="OrthoDB" id="9814591at2"/>
<evidence type="ECO:0000256" key="5">
    <source>
        <dbReference type="ARBA" id="ARBA00023239"/>
    </source>
</evidence>
<dbReference type="RefSeq" id="WP_101640565.1">
    <property type="nucleotide sequence ID" value="NZ_PGUY01000014.1"/>
</dbReference>
<dbReference type="GO" id="GO:0009252">
    <property type="term" value="P:peptidoglycan biosynthetic process"/>
    <property type="evidence" value="ECO:0007669"/>
    <property type="project" value="UniProtKB-UniRule"/>
</dbReference>
<dbReference type="GO" id="GO:0071555">
    <property type="term" value="P:cell wall organization"/>
    <property type="evidence" value="ECO:0007669"/>
    <property type="project" value="UniProtKB-KW"/>
</dbReference>
<keyword evidence="5 7" id="KW-0456">Lyase</keyword>
<evidence type="ECO:0000256" key="3">
    <source>
        <dbReference type="ARBA" id="ARBA00022989"/>
    </source>
</evidence>
<dbReference type="PANTHER" id="PTHR30518">
    <property type="entry name" value="ENDOLYTIC MUREIN TRANSGLYCOSYLASE"/>
    <property type="match status" value="1"/>
</dbReference>
<accession>A0A2N5M980</accession>
<dbReference type="NCBIfam" id="TIGR00247">
    <property type="entry name" value="endolytic transglycosylase MltG"/>
    <property type="match status" value="1"/>
</dbReference>
<keyword evidence="6 7" id="KW-0961">Cell wall biogenesis/degradation</keyword>
<evidence type="ECO:0000256" key="2">
    <source>
        <dbReference type="ARBA" id="ARBA00022692"/>
    </source>
</evidence>
<protein>
    <recommendedName>
        <fullName evidence="7">Endolytic murein transglycosylase</fullName>
        <ecNumber evidence="7">4.2.2.29</ecNumber>
    </recommendedName>
    <alternativeName>
        <fullName evidence="7">Peptidoglycan lytic transglycosylase</fullName>
    </alternativeName>
    <alternativeName>
        <fullName evidence="7">Peptidoglycan polymerization terminase</fullName>
    </alternativeName>
</protein>
<name>A0A2N5M980_9BACI</name>
<keyword evidence="4 7" id="KW-0472">Membrane</keyword>
<comment type="function">
    <text evidence="7">Functions as a peptidoglycan terminase that cleaves nascent peptidoglycan strands endolytically to terminate their elongation.</text>
</comment>
<dbReference type="CDD" id="cd08010">
    <property type="entry name" value="MltG_like"/>
    <property type="match status" value="1"/>
</dbReference>
<dbReference type="Gene3D" id="3.30.1490.480">
    <property type="entry name" value="Endolytic murein transglycosylase"/>
    <property type="match status" value="1"/>
</dbReference>
<dbReference type="EC" id="4.2.2.29" evidence="7"/>
<dbReference type="GO" id="GO:0008932">
    <property type="term" value="F:lytic endotransglycosylase activity"/>
    <property type="evidence" value="ECO:0007669"/>
    <property type="project" value="UniProtKB-UniRule"/>
</dbReference>
<reference evidence="8 9" key="1">
    <citation type="submission" date="2017-11" db="EMBL/GenBank/DDBJ databases">
        <title>Comparitive Functional Genomics of Dry Heat Resistant strains isolated from the Viking Spacecraft.</title>
        <authorList>
            <person name="Seuylemezian A."/>
            <person name="Cooper K."/>
            <person name="Vaishampayan P."/>
        </authorList>
    </citation>
    <scope>NUCLEOTIDE SEQUENCE [LARGE SCALE GENOMIC DNA]</scope>
    <source>
        <strain evidence="8 9">V1-29</strain>
    </source>
</reference>
<dbReference type="EMBL" id="PGUY01000014">
    <property type="protein sequence ID" value="PLT30902.1"/>
    <property type="molecule type" value="Genomic_DNA"/>
</dbReference>
<gene>
    <name evidence="7" type="primary">mltG</name>
    <name evidence="8" type="ORF">CUU66_04945</name>
</gene>
<dbReference type="AlphaFoldDB" id="A0A2N5M980"/>
<comment type="catalytic activity">
    <reaction evidence="7">
        <text>a peptidoglycan chain = a peptidoglycan chain with N-acetyl-1,6-anhydromuramyl-[peptide] at the reducing end + a peptidoglycan chain with N-acetylglucosamine at the non-reducing end.</text>
        <dbReference type="EC" id="4.2.2.29"/>
    </reaction>
</comment>
<dbReference type="GO" id="GO:0005886">
    <property type="term" value="C:plasma membrane"/>
    <property type="evidence" value="ECO:0007669"/>
    <property type="project" value="UniProtKB-SubCell"/>
</dbReference>
<organism evidence="8 9">
    <name type="scientific">Peribacillus deserti</name>
    <dbReference type="NCBI Taxonomy" id="673318"/>
    <lineage>
        <taxon>Bacteria</taxon>
        <taxon>Bacillati</taxon>
        <taxon>Bacillota</taxon>
        <taxon>Bacilli</taxon>
        <taxon>Bacillales</taxon>
        <taxon>Bacillaceae</taxon>
        <taxon>Peribacillus</taxon>
    </lineage>
</organism>
<keyword evidence="1 7" id="KW-1003">Cell membrane</keyword>
<comment type="similarity">
    <text evidence="7">Belongs to the transglycosylase MltG family.</text>
</comment>
<evidence type="ECO:0000256" key="1">
    <source>
        <dbReference type="ARBA" id="ARBA00022475"/>
    </source>
</evidence>
<evidence type="ECO:0000256" key="7">
    <source>
        <dbReference type="HAMAP-Rule" id="MF_02065"/>
    </source>
</evidence>
<feature type="transmembrane region" description="Helical" evidence="7">
    <location>
        <begin position="28"/>
        <end position="51"/>
    </location>
</feature>
<keyword evidence="2 7" id="KW-0812">Transmembrane</keyword>
<keyword evidence="3 7" id="KW-1133">Transmembrane helix</keyword>
<keyword evidence="9" id="KW-1185">Reference proteome</keyword>
<comment type="subcellular location">
    <subcellularLocation>
        <location evidence="7">Cell membrane</location>
        <topology evidence="7">Single-pass membrane protein</topology>
    </subcellularLocation>
</comment>
<sequence>MSDKDTKKQYIKEQLLKRESEAKTVRKIVLISVASILVLCLAGALGGYFYIQSALKPVDPGNEKVTKVTIPIGSSVSGISNILEDKGIIKDARVFRYYTKFKNESGFQAGEYEFSPSMKLNEITASLKTGKVMQSAALKITIPEGKQLDQIAGILAEKAKLKKQDVWKTLNDKAFIKKMQSQYPQLLKQDIYGKNIKYPLEGYLFPATYSYHEKHPTVEDLITPMLEKQDEILLQYRDSMAKKKLSPHKLLTMASLIEEEATEKTHRESIASVFYNRLETGMPLQTDPTVLYAKGSHQKRVLYKDLEVKSPYNTYQNTGLPPGPIANAGTSSIEAALNPSDTKYLYFLAASDGKVYFSKSLEEHNKLKAEHITNKK</sequence>
<dbReference type="Pfam" id="PF02618">
    <property type="entry name" value="YceG"/>
    <property type="match status" value="1"/>
</dbReference>
<dbReference type="InterPro" id="IPR003770">
    <property type="entry name" value="MLTG-like"/>
</dbReference>
<comment type="caution">
    <text evidence="8">The sequence shown here is derived from an EMBL/GenBank/DDBJ whole genome shotgun (WGS) entry which is preliminary data.</text>
</comment>
<feature type="site" description="Important for catalytic activity" evidence="7">
    <location>
        <position position="260"/>
    </location>
</feature>